<dbReference type="SMART" id="SM00382">
    <property type="entry name" value="AAA"/>
    <property type="match status" value="1"/>
</dbReference>
<feature type="domain" description="Sigma-54 factor interaction" evidence="7">
    <location>
        <begin position="145"/>
        <end position="374"/>
    </location>
</feature>
<dbReference type="Proteomes" id="UP001366166">
    <property type="component" value="Chromosome"/>
</dbReference>
<dbReference type="Pfam" id="PF02954">
    <property type="entry name" value="HTH_8"/>
    <property type="match status" value="1"/>
</dbReference>
<dbReference type="GO" id="GO:0043565">
    <property type="term" value="F:sequence-specific DNA binding"/>
    <property type="evidence" value="ECO:0007669"/>
    <property type="project" value="InterPro"/>
</dbReference>
<dbReference type="KEGG" id="dmp:FAK_07470"/>
<dbReference type="FunFam" id="3.40.50.300:FF:000006">
    <property type="entry name" value="DNA-binding transcriptional regulator NtrC"/>
    <property type="match status" value="1"/>
</dbReference>
<keyword evidence="6" id="KW-0597">Phosphoprotein</keyword>
<dbReference type="Gene3D" id="3.40.50.300">
    <property type="entry name" value="P-loop containing nucleotide triphosphate hydrolases"/>
    <property type="match status" value="1"/>
</dbReference>
<keyword evidence="1" id="KW-0547">Nucleotide-binding</keyword>
<dbReference type="GO" id="GO:0006355">
    <property type="term" value="P:regulation of DNA-templated transcription"/>
    <property type="evidence" value="ECO:0007669"/>
    <property type="project" value="InterPro"/>
</dbReference>
<dbReference type="SUPFAM" id="SSF52540">
    <property type="entry name" value="P-loop containing nucleoside triphosphate hydrolases"/>
    <property type="match status" value="1"/>
</dbReference>
<evidence type="ECO:0000256" key="4">
    <source>
        <dbReference type="ARBA" id="ARBA00023125"/>
    </source>
</evidence>
<proteinExistence type="predicted"/>
<feature type="modified residue" description="4-aspartylphosphate" evidence="6">
    <location>
        <position position="55"/>
    </location>
</feature>
<dbReference type="InterPro" id="IPR025943">
    <property type="entry name" value="Sigma_54_int_dom_ATP-bd_2"/>
</dbReference>
<dbReference type="InterPro" id="IPR003593">
    <property type="entry name" value="AAA+_ATPase"/>
</dbReference>
<name>A0AAU9E996_9BACT</name>
<dbReference type="PROSITE" id="PS50110">
    <property type="entry name" value="RESPONSE_REGULATORY"/>
    <property type="match status" value="1"/>
</dbReference>
<dbReference type="InterPro" id="IPR011006">
    <property type="entry name" value="CheY-like_superfamily"/>
</dbReference>
<evidence type="ECO:0000259" key="7">
    <source>
        <dbReference type="PROSITE" id="PS50045"/>
    </source>
</evidence>
<dbReference type="InterPro" id="IPR025944">
    <property type="entry name" value="Sigma_54_int_dom_CS"/>
</dbReference>
<dbReference type="PRINTS" id="PR01590">
    <property type="entry name" value="HTHFIS"/>
</dbReference>
<dbReference type="Pfam" id="PF25601">
    <property type="entry name" value="AAA_lid_14"/>
    <property type="match status" value="1"/>
</dbReference>
<dbReference type="PROSITE" id="PS00688">
    <property type="entry name" value="SIGMA54_INTERACT_3"/>
    <property type="match status" value="1"/>
</dbReference>
<dbReference type="CDD" id="cd00009">
    <property type="entry name" value="AAA"/>
    <property type="match status" value="1"/>
</dbReference>
<evidence type="ECO:0000256" key="6">
    <source>
        <dbReference type="PROSITE-ProRule" id="PRU00169"/>
    </source>
</evidence>
<dbReference type="InterPro" id="IPR002197">
    <property type="entry name" value="HTH_Fis"/>
</dbReference>
<evidence type="ECO:0000313" key="9">
    <source>
        <dbReference type="EMBL" id="BEQ13681.1"/>
    </source>
</evidence>
<sequence>MQPSNHVLVVDDDRDTREIVARALSRDNLAVTQVDGGDAAIAMLEKRGFNLIITDLYMPGTGGEELLAYVEEHLPGTPVIIITGYGTVGVAVEAMHKGAFDFQQKPLNLEHLRLTVRRALNKAQLKYAVDYLRHEQPYIHHLDSMVAQSPAMRRVLDKLARVAETDITVLLAGETGTGKSLLAGAIHTNSARRAANLVTVNCAALTETLLESELFGHEKGAFTGAHKARTGRFQQAHGGTLFLDEVGDMSPATQAKTLRAIEDKEVHPIGGSRAMKVDVRIIAATNLDLQQAVREGAFREDLYYRLSVAPIKIPPLRQRKEDILPLAETFLDKFRRETRFRDRRFSQEASRFIQTYHWPGNIRELRNSVERAVLFAASQEIGPADLGLVRQVAEKGDLQGLPTLNLGELERMAVEDALRKCDWVQSRAAVLLGISPRTLSYKLDKLGISHPGLEARRRR</sequence>
<keyword evidence="5" id="KW-0804">Transcription</keyword>
<dbReference type="Gene3D" id="1.10.10.60">
    <property type="entry name" value="Homeodomain-like"/>
    <property type="match status" value="1"/>
</dbReference>
<dbReference type="GO" id="GO:0005524">
    <property type="term" value="F:ATP binding"/>
    <property type="evidence" value="ECO:0007669"/>
    <property type="project" value="UniProtKB-KW"/>
</dbReference>
<accession>A0AAU9E996</accession>
<dbReference type="SUPFAM" id="SSF46689">
    <property type="entry name" value="Homeodomain-like"/>
    <property type="match status" value="1"/>
</dbReference>
<keyword evidence="2" id="KW-0067">ATP-binding</keyword>
<reference evidence="10" key="1">
    <citation type="journal article" date="2023" name="Arch. Microbiol.">
        <title>Desulfoferula mesophilus gen. nov. sp. nov., a mesophilic sulfate-reducing bacterium isolated from a brackish lake sediment.</title>
        <authorList>
            <person name="Watanabe T."/>
            <person name="Yabe T."/>
            <person name="Tsuji J.M."/>
            <person name="Fukui M."/>
        </authorList>
    </citation>
    <scope>NUCLEOTIDE SEQUENCE [LARGE SCALE GENOMIC DNA]</scope>
    <source>
        <strain evidence="10">12FAK</strain>
    </source>
</reference>
<dbReference type="SMART" id="SM00448">
    <property type="entry name" value="REC"/>
    <property type="match status" value="1"/>
</dbReference>
<dbReference type="Pfam" id="PF00158">
    <property type="entry name" value="Sigma54_activat"/>
    <property type="match status" value="1"/>
</dbReference>
<evidence type="ECO:0000256" key="1">
    <source>
        <dbReference type="ARBA" id="ARBA00022741"/>
    </source>
</evidence>
<dbReference type="PROSITE" id="PS00675">
    <property type="entry name" value="SIGMA54_INTERACT_1"/>
    <property type="match status" value="1"/>
</dbReference>
<dbReference type="EMBL" id="AP028679">
    <property type="protein sequence ID" value="BEQ13681.1"/>
    <property type="molecule type" value="Genomic_DNA"/>
</dbReference>
<evidence type="ECO:0000313" key="10">
    <source>
        <dbReference type="Proteomes" id="UP001366166"/>
    </source>
</evidence>
<keyword evidence="3" id="KW-0805">Transcription regulation</keyword>
<dbReference type="Gene3D" id="3.40.50.2300">
    <property type="match status" value="1"/>
</dbReference>
<dbReference type="Pfam" id="PF00072">
    <property type="entry name" value="Response_reg"/>
    <property type="match status" value="1"/>
</dbReference>
<evidence type="ECO:0000256" key="2">
    <source>
        <dbReference type="ARBA" id="ARBA00022840"/>
    </source>
</evidence>
<evidence type="ECO:0000256" key="5">
    <source>
        <dbReference type="ARBA" id="ARBA00023163"/>
    </source>
</evidence>
<feature type="domain" description="Response regulatory" evidence="8">
    <location>
        <begin position="6"/>
        <end position="120"/>
    </location>
</feature>
<dbReference type="Gene3D" id="1.10.8.60">
    <property type="match status" value="1"/>
</dbReference>
<dbReference type="InterPro" id="IPR025662">
    <property type="entry name" value="Sigma_54_int_dom_ATP-bd_1"/>
</dbReference>
<dbReference type="SUPFAM" id="SSF52172">
    <property type="entry name" value="CheY-like"/>
    <property type="match status" value="1"/>
</dbReference>
<dbReference type="InterPro" id="IPR058031">
    <property type="entry name" value="AAA_lid_NorR"/>
</dbReference>
<dbReference type="GO" id="GO:0000160">
    <property type="term" value="P:phosphorelay signal transduction system"/>
    <property type="evidence" value="ECO:0007669"/>
    <property type="project" value="InterPro"/>
</dbReference>
<dbReference type="InterPro" id="IPR002078">
    <property type="entry name" value="Sigma_54_int"/>
</dbReference>
<dbReference type="InterPro" id="IPR009057">
    <property type="entry name" value="Homeodomain-like_sf"/>
</dbReference>
<gene>
    <name evidence="9" type="ORF">FAK_07470</name>
</gene>
<dbReference type="PROSITE" id="PS50045">
    <property type="entry name" value="SIGMA54_INTERACT_4"/>
    <property type="match status" value="1"/>
</dbReference>
<dbReference type="PROSITE" id="PS00676">
    <property type="entry name" value="SIGMA54_INTERACT_2"/>
    <property type="match status" value="1"/>
</dbReference>
<dbReference type="AlphaFoldDB" id="A0AAU9E996"/>
<keyword evidence="10" id="KW-1185">Reference proteome</keyword>
<evidence type="ECO:0000256" key="3">
    <source>
        <dbReference type="ARBA" id="ARBA00023015"/>
    </source>
</evidence>
<protein>
    <submittedName>
        <fullName evidence="9">Acetoacetate metabolism regulatory protein AtoC</fullName>
    </submittedName>
</protein>
<dbReference type="InterPro" id="IPR027417">
    <property type="entry name" value="P-loop_NTPase"/>
</dbReference>
<dbReference type="InterPro" id="IPR001789">
    <property type="entry name" value="Sig_transdc_resp-reg_receiver"/>
</dbReference>
<keyword evidence="4" id="KW-0238">DNA-binding</keyword>
<organism evidence="9 10">
    <name type="scientific">Desulfoferula mesophila</name>
    <dbReference type="NCBI Taxonomy" id="3058419"/>
    <lineage>
        <taxon>Bacteria</taxon>
        <taxon>Pseudomonadati</taxon>
        <taxon>Thermodesulfobacteriota</taxon>
        <taxon>Desulfarculia</taxon>
        <taxon>Desulfarculales</taxon>
        <taxon>Desulfarculaceae</taxon>
        <taxon>Desulfoferula</taxon>
    </lineage>
</organism>
<evidence type="ECO:0000259" key="8">
    <source>
        <dbReference type="PROSITE" id="PS50110"/>
    </source>
</evidence>
<dbReference type="PANTHER" id="PTHR32071">
    <property type="entry name" value="TRANSCRIPTIONAL REGULATORY PROTEIN"/>
    <property type="match status" value="1"/>
</dbReference>